<comment type="caution">
    <text evidence="2">The sequence shown here is derived from an EMBL/GenBank/DDBJ whole genome shotgun (WGS) entry which is preliminary data.</text>
</comment>
<protein>
    <recommendedName>
        <fullName evidence="1">DUF7033 domain-containing protein</fullName>
    </recommendedName>
</protein>
<evidence type="ECO:0000313" key="2">
    <source>
        <dbReference type="EMBL" id="MBC3446992.1"/>
    </source>
</evidence>
<dbReference type="InterPro" id="IPR054297">
    <property type="entry name" value="DUF7033"/>
</dbReference>
<dbReference type="CDD" id="cd10931">
    <property type="entry name" value="CE4_u7"/>
    <property type="match status" value="1"/>
</dbReference>
<dbReference type="Gene3D" id="3.20.20.370">
    <property type="entry name" value="Glycoside hydrolase/deacetylase"/>
    <property type="match status" value="1"/>
</dbReference>
<evidence type="ECO:0000259" key="1">
    <source>
        <dbReference type="Pfam" id="PF23019"/>
    </source>
</evidence>
<reference evidence="2" key="1">
    <citation type="journal article" date="2020" name="Microorganisms">
        <title>Reliable Identification of Environmental Pseudomonas Isolates Using the rpoD Gene.</title>
        <authorList>
            <consortium name="The Broad Institute Genome Sequencing Platform"/>
            <person name="Girard L."/>
            <person name="Lood C."/>
            <person name="Rokni-Zadeh H."/>
            <person name="van Noort V."/>
            <person name="Lavigne R."/>
            <person name="De Mot R."/>
        </authorList>
    </citation>
    <scope>NUCLEOTIDE SEQUENCE</scope>
    <source>
        <strain evidence="2">BW13M1</strain>
    </source>
</reference>
<dbReference type="InterPro" id="IPR011330">
    <property type="entry name" value="Glyco_hydro/deAcase_b/a-brl"/>
</dbReference>
<dbReference type="EMBL" id="JABWRJ010000017">
    <property type="protein sequence ID" value="MBC3446992.1"/>
    <property type="molecule type" value="Genomic_DNA"/>
</dbReference>
<organism evidence="2">
    <name type="scientific">Pseudomonas peradeniyensis</name>
    <dbReference type="NCBI Taxonomy" id="2745488"/>
    <lineage>
        <taxon>Bacteria</taxon>
        <taxon>Pseudomonadati</taxon>
        <taxon>Pseudomonadota</taxon>
        <taxon>Gammaproteobacteria</taxon>
        <taxon>Pseudomonadales</taxon>
        <taxon>Pseudomonadaceae</taxon>
        <taxon>Pseudomonas</taxon>
    </lineage>
</organism>
<gene>
    <name evidence="2" type="ORF">HU751_14515</name>
</gene>
<dbReference type="RefSeq" id="WP_186733735.1">
    <property type="nucleotide sequence ID" value="NZ_JABWRJ020000001.1"/>
</dbReference>
<feature type="domain" description="DUF7033" evidence="1">
    <location>
        <begin position="108"/>
        <end position="195"/>
    </location>
</feature>
<dbReference type="GO" id="GO:0005975">
    <property type="term" value="P:carbohydrate metabolic process"/>
    <property type="evidence" value="ECO:0007669"/>
    <property type="project" value="InterPro"/>
</dbReference>
<sequence>MRDHTFWHSAAALSWMQVLLEERVGQGFVLRVESDDRLTIRRLGEPGAISLKLDGATFLRADSEMACTQWDGVAEGWAMALPGQLPAPGVQCLELPLIRSVGGDYHIGYDILGLTFWMLTRQEEVGREDLDSHGRFPATSSHAFRHDYLERPIVDEWLHILRLVVGRVWPRVVLRQHRFSIKLSHDVDTPSLYGFKSWTMLGRMMLGDLLKRHDLRAFAQAPFIRVGSRKVLHTADPYNTFDWIMERSEAQGLRSAFYFICGRTDESRDAEYEPEHPAIRQLIRRIHARGHEVGLHPSYASYQHAGTIKAEADRLRKIARDEGVFQDQWGGRMHYLRWEQPTTLRAWADAGMDYDSTLGYADRPGFRCGTCFEYPAFDPVMDKAINLRIRPLIAMEATIIDPIYLGLGLGQEALERFEALKAACARVQGCFTLLWHNSSLVSLEQRELYSKVCTMSDISLEGERRPLRQ</sequence>
<name>A0A923JZM4_9PSED</name>
<proteinExistence type="predicted"/>
<dbReference type="Pfam" id="PF23019">
    <property type="entry name" value="DUF7033"/>
    <property type="match status" value="1"/>
</dbReference>
<accession>A0A923JZM4</accession>
<dbReference type="AlphaFoldDB" id="A0A923JZM4"/>
<dbReference type="SUPFAM" id="SSF88713">
    <property type="entry name" value="Glycoside hydrolase/deacetylase"/>
    <property type="match status" value="1"/>
</dbReference>
<reference evidence="2" key="2">
    <citation type="submission" date="2020-07" db="EMBL/GenBank/DDBJ databases">
        <authorList>
            <person name="Lood C."/>
            <person name="Girard L."/>
        </authorList>
    </citation>
    <scope>NUCLEOTIDE SEQUENCE</scope>
    <source>
        <strain evidence="2">BW13M1</strain>
    </source>
</reference>